<dbReference type="EMBL" id="MT898416">
    <property type="protein sequence ID" value="QOS29998.1"/>
    <property type="molecule type" value="Genomic_DNA"/>
</dbReference>
<accession>A0A7M1WIR9</accession>
<dbReference type="EMBL" id="MT898111">
    <property type="protein sequence ID" value="QOS18627.1"/>
    <property type="molecule type" value="Genomic_DNA"/>
</dbReference>
<evidence type="ECO:0000313" key="2">
    <source>
        <dbReference type="EMBL" id="QOS16567.1"/>
    </source>
</evidence>
<gene>
    <name evidence="7" type="ORF">VP344_00015</name>
    <name evidence="14" type="ORF">VP379_00015</name>
    <name evidence="1" type="ORF">VP383_00015</name>
    <name evidence="2" type="ORF">VP410_00015</name>
    <name evidence="4" type="ORF">VP417_00015</name>
    <name evidence="8" type="ORF">VP418_00015</name>
    <name evidence="12" type="ORF">VP420_00015</name>
    <name evidence="16" type="ORF">VP422_00015</name>
    <name evidence="15" type="ORF">VP423_00015</name>
    <name evidence="6" type="ORF">VP424_00015</name>
    <name evidence="13" type="ORF">VP430_00015</name>
    <name evidence="11" type="ORF">VP431_00015</name>
    <name evidence="10" type="ORF">VP432_00015</name>
    <name evidence="5" type="ORF">VP435_00015</name>
    <name evidence="3" type="ORF">VP437_00015</name>
    <name evidence="9" type="ORF">VP438_00015</name>
</gene>
<evidence type="ECO:0000313" key="7">
    <source>
        <dbReference type="EMBL" id="QOS20402.1"/>
    </source>
</evidence>
<dbReference type="EMBL" id="MT898315">
    <property type="protein sequence ID" value="QOS26180.1"/>
    <property type="molecule type" value="Genomic_DNA"/>
</dbReference>
<organism evidence="12">
    <name type="scientific">Vibrio parahaemolyticus</name>
    <dbReference type="NCBI Taxonomy" id="670"/>
    <lineage>
        <taxon>Bacteria</taxon>
        <taxon>Pseudomonadati</taxon>
        <taxon>Pseudomonadota</taxon>
        <taxon>Gammaproteobacteria</taxon>
        <taxon>Vibrionales</taxon>
        <taxon>Vibrionaceae</taxon>
        <taxon>Vibrio</taxon>
    </lineage>
</organism>
<dbReference type="EMBL" id="MT898318">
    <property type="protein sequence ID" value="QOS26274.1"/>
    <property type="molecule type" value="Genomic_DNA"/>
</dbReference>
<dbReference type="RefSeq" id="WP_140362756.1">
    <property type="nucleotide sequence ID" value="NZ_JAEPRY010000004.1"/>
</dbReference>
<evidence type="ECO:0000313" key="5">
    <source>
        <dbReference type="EMBL" id="QOS18627.1"/>
    </source>
</evidence>
<dbReference type="InterPro" id="IPR043148">
    <property type="entry name" value="TagF_C"/>
</dbReference>
<evidence type="ECO:0000313" key="16">
    <source>
        <dbReference type="EMBL" id="QOS29998.1"/>
    </source>
</evidence>
<evidence type="ECO:0000313" key="15">
    <source>
        <dbReference type="EMBL" id="QOS28479.1"/>
    </source>
</evidence>
<dbReference type="SUPFAM" id="SSF53756">
    <property type="entry name" value="UDP-Glycosyltransferase/glycogen phosphorylase"/>
    <property type="match status" value="1"/>
</dbReference>
<dbReference type="EMBL" id="MT898335">
    <property type="protein sequence ID" value="QOS26921.1"/>
    <property type="molecule type" value="Genomic_DNA"/>
</dbReference>
<dbReference type="EMBL" id="MT898106">
    <property type="protein sequence ID" value="QOS18455.1"/>
    <property type="molecule type" value="Genomic_DNA"/>
</dbReference>
<dbReference type="EMBL" id="MT898098">
    <property type="protein sequence ID" value="QOS18162.1"/>
    <property type="molecule type" value="Genomic_DNA"/>
</dbReference>
<evidence type="ECO:0000313" key="12">
    <source>
        <dbReference type="EMBL" id="QOS26921.1"/>
    </source>
</evidence>
<evidence type="ECO:0000313" key="14">
    <source>
        <dbReference type="EMBL" id="QOS27843.1"/>
    </source>
</evidence>
<evidence type="ECO:0000313" key="6">
    <source>
        <dbReference type="EMBL" id="QOS19385.1"/>
    </source>
</evidence>
<dbReference type="EMBL" id="MT898017">
    <property type="protein sequence ID" value="QOS15185.1"/>
    <property type="molecule type" value="Genomic_DNA"/>
</dbReference>
<evidence type="ECO:0000313" key="11">
    <source>
        <dbReference type="EMBL" id="QOS26274.1"/>
    </source>
</evidence>
<evidence type="ECO:0000313" key="1">
    <source>
        <dbReference type="EMBL" id="QOS15185.1"/>
    </source>
</evidence>
<evidence type="ECO:0000313" key="9">
    <source>
        <dbReference type="EMBL" id="QOS23650.1"/>
    </source>
</evidence>
<dbReference type="InterPro" id="IPR007554">
    <property type="entry name" value="Glycerophosphate_synth"/>
</dbReference>
<dbReference type="GO" id="GO:0016020">
    <property type="term" value="C:membrane"/>
    <property type="evidence" value="ECO:0007669"/>
    <property type="project" value="InterPro"/>
</dbReference>
<dbReference type="EMBL" id="MT898359">
    <property type="protein sequence ID" value="QOS27843.1"/>
    <property type="molecule type" value="Genomic_DNA"/>
</dbReference>
<proteinExistence type="predicted"/>
<dbReference type="Pfam" id="PF04464">
    <property type="entry name" value="Glyphos_transf"/>
    <property type="match status" value="1"/>
</dbReference>
<dbReference type="EMBL" id="MT898248">
    <property type="protein sequence ID" value="QOS23650.1"/>
    <property type="molecule type" value="Genomic_DNA"/>
</dbReference>
<evidence type="ECO:0000313" key="4">
    <source>
        <dbReference type="EMBL" id="QOS18455.1"/>
    </source>
</evidence>
<dbReference type="AlphaFoldDB" id="A0A7M1WIR9"/>
<dbReference type="EMBL" id="MT898349">
    <property type="protein sequence ID" value="QOS27453.1"/>
    <property type="molecule type" value="Genomic_DNA"/>
</dbReference>
<protein>
    <submittedName>
        <fullName evidence="12">Uncharacterized protein</fullName>
    </submittedName>
</protein>
<dbReference type="EMBL" id="MT898159">
    <property type="protein sequence ID" value="QOS20402.1"/>
    <property type="molecule type" value="Genomic_DNA"/>
</dbReference>
<evidence type="ECO:0000313" key="10">
    <source>
        <dbReference type="EMBL" id="QOS26180.1"/>
    </source>
</evidence>
<evidence type="ECO:0000313" key="13">
    <source>
        <dbReference type="EMBL" id="QOS27453.1"/>
    </source>
</evidence>
<dbReference type="EMBL" id="MT898171">
    <property type="protein sequence ID" value="QOS20852.1"/>
    <property type="molecule type" value="Genomic_DNA"/>
</dbReference>
<dbReference type="EMBL" id="MT898055">
    <property type="protein sequence ID" value="QOS16567.1"/>
    <property type="molecule type" value="Genomic_DNA"/>
</dbReference>
<dbReference type="Gene3D" id="3.40.50.12580">
    <property type="match status" value="1"/>
</dbReference>
<evidence type="ECO:0000313" key="8">
    <source>
        <dbReference type="EMBL" id="QOS20852.1"/>
    </source>
</evidence>
<name>A0A7M1WIR9_VIBPH</name>
<evidence type="ECO:0000313" key="3">
    <source>
        <dbReference type="EMBL" id="QOS18162.1"/>
    </source>
</evidence>
<sequence length="409" mass="48831">MKSILKKVLRWSIKKYYAYVSRYRYSKIVKKLKNKKKISITFFVTSVSKWKYHELYRKLLDESFFEEVNVCILPLTHIQKELSDKEYLNCVKWFKINGYNTIERNEINEHTDIVFYSDPYDFIEKRFRIENMSKHFLCCYSQYSYMALNAYEGFYNLNFHNMLWRFFSESNYHSNLSKKYCGNKGSNVIVSGYPYSEILLKETENSKGENRRIKFLLIWAPHHTIEQENGQQSNFLKFSDIMQSFSEKYKDKIDFVFKPHPNLKSRLYKSEHLGWGKAKTDDYYTWWDSQENTQCHEGEYTKLFQESDGLIHDSASFVFEYMLTKKPSLFLIDKKVEQLDFNELGKKAVKRSYITSDAHGIESFIQSVIIDKCDYKIDGRVDFIFNDLDVDLSNPPSNVIINELKSELC</sequence>
<dbReference type="EMBL" id="MT898131">
    <property type="protein sequence ID" value="QOS19385.1"/>
    <property type="molecule type" value="Genomic_DNA"/>
</dbReference>
<dbReference type="GO" id="GO:0047355">
    <property type="term" value="F:CDP-glycerol glycerophosphotransferase activity"/>
    <property type="evidence" value="ECO:0007669"/>
    <property type="project" value="InterPro"/>
</dbReference>
<reference evidence="12" key="1">
    <citation type="submission" date="2020-08" db="EMBL/GenBank/DDBJ databases">
        <title>Genetic structure, function and evolution of capsule biosynthesis loci in Vibrio parahaemolyticus.</title>
        <authorList>
            <person name="Li L."/>
            <person name="Bian S."/>
        </authorList>
    </citation>
    <scope>NUCLEOTIDE SEQUENCE</scope>
    <source>
        <strain evidence="7">VP344</strain>
        <strain evidence="14">VP379</strain>
        <strain evidence="1">VP383</strain>
        <strain evidence="2">VP410</strain>
        <strain evidence="4">VP417</strain>
        <strain evidence="8">VP418</strain>
        <strain evidence="12">VP420</strain>
        <strain evidence="16">VP422</strain>
        <strain evidence="15">VP423</strain>
        <strain evidence="6">VP424</strain>
        <strain evidence="13">VP430</strain>
        <strain evidence="11">VP431</strain>
        <strain evidence="10">VP432</strain>
        <strain evidence="5">VP435</strain>
        <strain evidence="3">VP437</strain>
        <strain evidence="9">VP438</strain>
    </source>
</reference>
<dbReference type="EMBL" id="MT898374">
    <property type="protein sequence ID" value="QOS28479.1"/>
    <property type="molecule type" value="Genomic_DNA"/>
</dbReference>